<dbReference type="SMART" id="SM00956">
    <property type="entry name" value="RQC"/>
    <property type="match status" value="1"/>
</dbReference>
<dbReference type="NCBIfam" id="TIGR01389">
    <property type="entry name" value="recQ"/>
    <property type="match status" value="1"/>
</dbReference>
<keyword evidence="5" id="KW-0547">Nucleotide-binding</keyword>
<evidence type="ECO:0000256" key="2">
    <source>
        <dbReference type="ARBA" id="ARBA00001947"/>
    </source>
</evidence>
<dbReference type="Proteomes" id="UP000629025">
    <property type="component" value="Unassembled WGS sequence"/>
</dbReference>
<dbReference type="PROSITE" id="PS50967">
    <property type="entry name" value="HRDC"/>
    <property type="match status" value="1"/>
</dbReference>
<dbReference type="NCBIfam" id="TIGR00614">
    <property type="entry name" value="recQ_fam"/>
    <property type="match status" value="1"/>
</dbReference>
<proteinExistence type="inferred from homology"/>
<dbReference type="Pfam" id="PF16124">
    <property type="entry name" value="RecQ_Zn_bind"/>
    <property type="match status" value="1"/>
</dbReference>
<dbReference type="Pfam" id="PF00271">
    <property type="entry name" value="Helicase_C"/>
    <property type="match status" value="1"/>
</dbReference>
<dbReference type="InterPro" id="IPR004589">
    <property type="entry name" value="DNA_helicase_ATP-dep_RecQ"/>
</dbReference>
<organism evidence="20 21">
    <name type="scientific">Marinobacterium zhoushanense</name>
    <dbReference type="NCBI Taxonomy" id="1679163"/>
    <lineage>
        <taxon>Bacteria</taxon>
        <taxon>Pseudomonadati</taxon>
        <taxon>Pseudomonadota</taxon>
        <taxon>Gammaproteobacteria</taxon>
        <taxon>Oceanospirillales</taxon>
        <taxon>Oceanospirillaceae</taxon>
        <taxon>Marinobacterium</taxon>
    </lineage>
</organism>
<dbReference type="CDD" id="cd17920">
    <property type="entry name" value="DEXHc_RecQ"/>
    <property type="match status" value="1"/>
</dbReference>
<evidence type="ECO:0000313" key="21">
    <source>
        <dbReference type="Proteomes" id="UP000629025"/>
    </source>
</evidence>
<dbReference type="EMBL" id="BMIJ01000004">
    <property type="protein sequence ID" value="GGB95766.1"/>
    <property type="molecule type" value="Genomic_DNA"/>
</dbReference>
<evidence type="ECO:0000256" key="10">
    <source>
        <dbReference type="ARBA" id="ARBA00022840"/>
    </source>
</evidence>
<evidence type="ECO:0000256" key="9">
    <source>
        <dbReference type="ARBA" id="ARBA00022833"/>
    </source>
</evidence>
<dbReference type="PROSITE" id="PS51192">
    <property type="entry name" value="HELICASE_ATP_BIND_1"/>
    <property type="match status" value="1"/>
</dbReference>
<dbReference type="InterPro" id="IPR029491">
    <property type="entry name" value="Helicase_HTH"/>
</dbReference>
<comment type="caution">
    <text evidence="20">The sequence shown here is derived from an EMBL/GenBank/DDBJ whole genome shotgun (WGS) entry which is preliminary data.</text>
</comment>
<evidence type="ECO:0000256" key="16">
    <source>
        <dbReference type="NCBIfam" id="TIGR01389"/>
    </source>
</evidence>
<comment type="similarity">
    <text evidence="3">Belongs to the helicase family. RecQ subfamily.</text>
</comment>
<dbReference type="SMART" id="SM00341">
    <property type="entry name" value="HRDC"/>
    <property type="match status" value="1"/>
</dbReference>
<feature type="domain" description="HRDC" evidence="17">
    <location>
        <begin position="532"/>
        <end position="612"/>
    </location>
</feature>
<keyword evidence="9" id="KW-0862">Zinc</keyword>
<keyword evidence="4" id="KW-0479">Metal-binding</keyword>
<evidence type="ECO:0000256" key="13">
    <source>
        <dbReference type="ARBA" id="ARBA00023204"/>
    </source>
</evidence>
<evidence type="ECO:0000256" key="8">
    <source>
        <dbReference type="ARBA" id="ARBA00022806"/>
    </source>
</evidence>
<dbReference type="Pfam" id="PF09382">
    <property type="entry name" value="RQC"/>
    <property type="match status" value="1"/>
</dbReference>
<dbReference type="EC" id="5.6.2.4" evidence="16"/>
<dbReference type="InterPro" id="IPR018982">
    <property type="entry name" value="RQC_domain"/>
</dbReference>
<evidence type="ECO:0000256" key="15">
    <source>
        <dbReference type="ARBA" id="ARBA00034617"/>
    </source>
</evidence>
<feature type="domain" description="Helicase C-terminal" evidence="19">
    <location>
        <begin position="218"/>
        <end position="368"/>
    </location>
</feature>
<dbReference type="Gene3D" id="1.10.10.10">
    <property type="entry name" value="Winged helix-like DNA-binding domain superfamily/Winged helix DNA-binding domain"/>
    <property type="match status" value="1"/>
</dbReference>
<gene>
    <name evidence="20" type="primary">recQ</name>
    <name evidence="20" type="ORF">GCM10011352_22320</name>
</gene>
<evidence type="ECO:0000259" key="19">
    <source>
        <dbReference type="PROSITE" id="PS51194"/>
    </source>
</evidence>
<keyword evidence="21" id="KW-1185">Reference proteome</keyword>
<sequence>MRGMIERAKQILAEVFGFESFRPPQDAVVETLLNGQDALVIMPTGGGKSLCYQLPSLAREGTGVVISPLIALMQDQVSALSQLGIRAGCLNSSLPLEQLQATEAQLVNGELDMIYIAPERLLQPRSLALFQRAKLALFAIDEAHCVSQWGHDFRPEYMQLNRLRGLFPGVPRIALTATADARTRQEIIERLELTDARIFIQGFDRPNIRYRIGQKDRAREQLLRFIKEEHAQDVGIVYCLSRKRVEDTAAWLSERGFNALPYHAGLSPELRQHHLHRFLTEEPIIMVATIAFGMGIDKPNVRFVAHLDLPKSVEAYYQETGRAGRDGQPADAWMVYGLQDVIFLRQMLEGSQADEIHKQVERQKLEAMLGLCEITNCRRQALLAYFGEPDHPPCGNCDTCLEPVPVWDGTEAARKALSAVYRGGQIYGVNYIIDILLGESSDKSRQRGHEQLTTWGIGKELDRNQWRSVFRQLVARGYLTVEPCHGALQLAERCRALLRGEESLELRRDLRSKAASSKVASGRGRAPQQQLDAEDHALWNALKALRKQLAEEQDVPPYVIFHDATLMEMVVYRPLTPIQLRRLNGVGERKLAQYGDPFLELIDEHQVAPAPDTDTQAEETLLLYRSGMSVEQVARQQKLSVNVIYGHLAASIAKGAIGVDEVVELPEAERRQIEQTILEHRRHKGGSLKVVHEALAGAYEYGVLRCIAQGLDTV</sequence>
<evidence type="ECO:0000256" key="6">
    <source>
        <dbReference type="ARBA" id="ARBA00022763"/>
    </source>
</evidence>
<dbReference type="GO" id="GO:0004386">
    <property type="term" value="F:helicase activity"/>
    <property type="evidence" value="ECO:0007669"/>
    <property type="project" value="UniProtKB-KW"/>
</dbReference>
<dbReference type="PROSITE" id="PS51194">
    <property type="entry name" value="HELICASE_CTER"/>
    <property type="match status" value="1"/>
</dbReference>
<comment type="cofactor">
    <cofactor evidence="1">
        <name>Mg(2+)</name>
        <dbReference type="ChEBI" id="CHEBI:18420"/>
    </cofactor>
</comment>
<dbReference type="InterPro" id="IPR044876">
    <property type="entry name" value="HRDC_dom_sf"/>
</dbReference>
<keyword evidence="8 20" id="KW-0347">Helicase</keyword>
<keyword evidence="14" id="KW-0413">Isomerase</keyword>
<dbReference type="CDD" id="cd18794">
    <property type="entry name" value="SF2_C_RecQ"/>
    <property type="match status" value="1"/>
</dbReference>
<protein>
    <recommendedName>
        <fullName evidence="16">DNA helicase RecQ</fullName>
        <ecNumber evidence="16">5.6.2.4</ecNumber>
    </recommendedName>
</protein>
<evidence type="ECO:0000259" key="17">
    <source>
        <dbReference type="PROSITE" id="PS50967"/>
    </source>
</evidence>
<dbReference type="InterPro" id="IPR001650">
    <property type="entry name" value="Helicase_C-like"/>
</dbReference>
<dbReference type="Pfam" id="PF00570">
    <property type="entry name" value="HRDC"/>
    <property type="match status" value="1"/>
</dbReference>
<keyword evidence="7" id="KW-0378">Hydrolase</keyword>
<dbReference type="Pfam" id="PF00270">
    <property type="entry name" value="DEAD"/>
    <property type="match status" value="1"/>
</dbReference>
<evidence type="ECO:0000256" key="4">
    <source>
        <dbReference type="ARBA" id="ARBA00022723"/>
    </source>
</evidence>
<evidence type="ECO:0000313" key="20">
    <source>
        <dbReference type="EMBL" id="GGB95766.1"/>
    </source>
</evidence>
<dbReference type="InterPro" id="IPR002121">
    <property type="entry name" value="HRDC_dom"/>
</dbReference>
<keyword evidence="6" id="KW-0227">DNA damage</keyword>
<dbReference type="Gene3D" id="1.10.150.80">
    <property type="entry name" value="HRDC domain"/>
    <property type="match status" value="1"/>
</dbReference>
<evidence type="ECO:0000256" key="5">
    <source>
        <dbReference type="ARBA" id="ARBA00022741"/>
    </source>
</evidence>
<dbReference type="InterPro" id="IPR036388">
    <property type="entry name" value="WH-like_DNA-bd_sf"/>
</dbReference>
<feature type="domain" description="Helicase ATP-binding" evidence="18">
    <location>
        <begin position="29"/>
        <end position="197"/>
    </location>
</feature>
<evidence type="ECO:0000256" key="7">
    <source>
        <dbReference type="ARBA" id="ARBA00022801"/>
    </source>
</evidence>
<dbReference type="PANTHER" id="PTHR13710:SF105">
    <property type="entry name" value="ATP-DEPENDENT DNA HELICASE Q1"/>
    <property type="match status" value="1"/>
</dbReference>
<dbReference type="Gene3D" id="3.40.50.300">
    <property type="entry name" value="P-loop containing nucleotide triphosphate hydrolases"/>
    <property type="match status" value="2"/>
</dbReference>
<dbReference type="Pfam" id="PF14493">
    <property type="entry name" value="HTH_40"/>
    <property type="match status" value="1"/>
</dbReference>
<reference evidence="21" key="1">
    <citation type="journal article" date="2019" name="Int. J. Syst. Evol. Microbiol.">
        <title>The Global Catalogue of Microorganisms (GCM) 10K type strain sequencing project: providing services to taxonomists for standard genome sequencing and annotation.</title>
        <authorList>
            <consortium name="The Broad Institute Genomics Platform"/>
            <consortium name="The Broad Institute Genome Sequencing Center for Infectious Disease"/>
            <person name="Wu L."/>
            <person name="Ma J."/>
        </authorList>
    </citation>
    <scope>NUCLEOTIDE SEQUENCE [LARGE SCALE GENOMIC DNA]</scope>
    <source>
        <strain evidence="21">CGMCC 1.15341</strain>
    </source>
</reference>
<dbReference type="SUPFAM" id="SSF47819">
    <property type="entry name" value="HRDC-like"/>
    <property type="match status" value="1"/>
</dbReference>
<evidence type="ECO:0000256" key="12">
    <source>
        <dbReference type="ARBA" id="ARBA00023172"/>
    </source>
</evidence>
<evidence type="ECO:0000256" key="3">
    <source>
        <dbReference type="ARBA" id="ARBA00005446"/>
    </source>
</evidence>
<accession>A0ABQ1KFY6</accession>
<comment type="cofactor">
    <cofactor evidence="2">
        <name>Zn(2+)</name>
        <dbReference type="ChEBI" id="CHEBI:29105"/>
    </cofactor>
</comment>
<evidence type="ECO:0000256" key="11">
    <source>
        <dbReference type="ARBA" id="ARBA00023125"/>
    </source>
</evidence>
<dbReference type="InterPro" id="IPR032284">
    <property type="entry name" value="RecQ_Zn-bd"/>
</dbReference>
<keyword evidence="10" id="KW-0067">ATP-binding</keyword>
<dbReference type="InterPro" id="IPR010997">
    <property type="entry name" value="HRDC-like_sf"/>
</dbReference>
<keyword evidence="12" id="KW-0233">DNA recombination</keyword>
<dbReference type="SMART" id="SM00490">
    <property type="entry name" value="HELICc"/>
    <property type="match status" value="1"/>
</dbReference>
<dbReference type="InterPro" id="IPR014001">
    <property type="entry name" value="Helicase_ATP-bd"/>
</dbReference>
<comment type="catalytic activity">
    <reaction evidence="15">
        <text>Couples ATP hydrolysis with the unwinding of duplex DNA by translocating in the 3'-5' direction.</text>
        <dbReference type="EC" id="5.6.2.4"/>
    </reaction>
</comment>
<evidence type="ECO:0000256" key="14">
    <source>
        <dbReference type="ARBA" id="ARBA00023235"/>
    </source>
</evidence>
<name>A0ABQ1KFY6_9GAMM</name>
<dbReference type="PANTHER" id="PTHR13710">
    <property type="entry name" value="DNA HELICASE RECQ FAMILY MEMBER"/>
    <property type="match status" value="1"/>
</dbReference>
<evidence type="ECO:0000256" key="1">
    <source>
        <dbReference type="ARBA" id="ARBA00001946"/>
    </source>
</evidence>
<dbReference type="InterPro" id="IPR006293">
    <property type="entry name" value="DNA_helicase_ATP-dep_RecQ_bac"/>
</dbReference>
<dbReference type="InterPro" id="IPR027417">
    <property type="entry name" value="P-loop_NTPase"/>
</dbReference>
<dbReference type="SMART" id="SM00487">
    <property type="entry name" value="DEXDc"/>
    <property type="match status" value="1"/>
</dbReference>
<keyword evidence="13" id="KW-0234">DNA repair</keyword>
<dbReference type="InterPro" id="IPR011545">
    <property type="entry name" value="DEAD/DEAH_box_helicase_dom"/>
</dbReference>
<dbReference type="SUPFAM" id="SSF52540">
    <property type="entry name" value="P-loop containing nucleoside triphosphate hydrolases"/>
    <property type="match status" value="2"/>
</dbReference>
<keyword evidence="11" id="KW-0238">DNA-binding</keyword>
<evidence type="ECO:0000259" key="18">
    <source>
        <dbReference type="PROSITE" id="PS51192"/>
    </source>
</evidence>